<dbReference type="RefSeq" id="WP_307203271.1">
    <property type="nucleotide sequence ID" value="NZ_JAUSSU010000003.1"/>
</dbReference>
<sequence>MELGKSKDLGKHLYYYSEKFGILSSFPWWDHVDKMILEDIESAIPMGTINNPFVDVEQGWSIVIIRKREFVYLMQSNDPAANNFNRWYKVLLENYLDQWNRLIDYLKNDFAG</sequence>
<reference evidence="1 2" key="1">
    <citation type="submission" date="2023-07" db="EMBL/GenBank/DDBJ databases">
        <title>Sorghum-associated microbial communities from plants grown in Nebraska, USA.</title>
        <authorList>
            <person name="Schachtman D."/>
        </authorList>
    </citation>
    <scope>NUCLEOTIDE SEQUENCE [LARGE SCALE GENOMIC DNA]</scope>
    <source>
        <strain evidence="1 2">CC482</strain>
    </source>
</reference>
<dbReference type="Proteomes" id="UP001229346">
    <property type="component" value="Unassembled WGS sequence"/>
</dbReference>
<protein>
    <submittedName>
        <fullName evidence="1">Uncharacterized protein</fullName>
    </submittedName>
</protein>
<gene>
    <name evidence="1" type="ORF">J2T15_001864</name>
</gene>
<accession>A0ABT9TYH7</accession>
<evidence type="ECO:0000313" key="1">
    <source>
        <dbReference type="EMBL" id="MDQ0112429.1"/>
    </source>
</evidence>
<evidence type="ECO:0000313" key="2">
    <source>
        <dbReference type="Proteomes" id="UP001229346"/>
    </source>
</evidence>
<proteinExistence type="predicted"/>
<name>A0ABT9TYH7_PAEHA</name>
<keyword evidence="2" id="KW-1185">Reference proteome</keyword>
<organism evidence="1 2">
    <name type="scientific">Paenibacillus harenae</name>
    <dbReference type="NCBI Taxonomy" id="306543"/>
    <lineage>
        <taxon>Bacteria</taxon>
        <taxon>Bacillati</taxon>
        <taxon>Bacillota</taxon>
        <taxon>Bacilli</taxon>
        <taxon>Bacillales</taxon>
        <taxon>Paenibacillaceae</taxon>
        <taxon>Paenibacillus</taxon>
    </lineage>
</organism>
<dbReference type="EMBL" id="JAUSSU010000003">
    <property type="protein sequence ID" value="MDQ0112429.1"/>
    <property type="molecule type" value="Genomic_DNA"/>
</dbReference>
<comment type="caution">
    <text evidence="1">The sequence shown here is derived from an EMBL/GenBank/DDBJ whole genome shotgun (WGS) entry which is preliminary data.</text>
</comment>